<comment type="similarity">
    <text evidence="2">Belongs to the eukaryotic RPA49/POLR1E RNA polymerase subunit family.</text>
</comment>
<dbReference type="PANTHER" id="PTHR14440">
    <property type="entry name" value="DNA-DIRECTED RNA POLYMERASE I SUBUNIT RPA49"/>
    <property type="match status" value="1"/>
</dbReference>
<dbReference type="GO" id="GO:0003677">
    <property type="term" value="F:DNA binding"/>
    <property type="evidence" value="ECO:0007669"/>
    <property type="project" value="InterPro"/>
</dbReference>
<proteinExistence type="inferred from homology"/>
<evidence type="ECO:0000313" key="6">
    <source>
        <dbReference type="EMBL" id="CAE0649276.1"/>
    </source>
</evidence>
<dbReference type="GO" id="GO:0005730">
    <property type="term" value="C:nucleolus"/>
    <property type="evidence" value="ECO:0007669"/>
    <property type="project" value="UniProtKB-SubCell"/>
</dbReference>
<evidence type="ECO:0000256" key="1">
    <source>
        <dbReference type="ARBA" id="ARBA00004604"/>
    </source>
</evidence>
<dbReference type="Pfam" id="PF06870">
    <property type="entry name" value="RNA_pol_I_A49"/>
    <property type="match status" value="1"/>
</dbReference>
<evidence type="ECO:0000256" key="2">
    <source>
        <dbReference type="ARBA" id="ARBA00009430"/>
    </source>
</evidence>
<evidence type="ECO:0000313" key="7">
    <source>
        <dbReference type="EMBL" id="CAE0649277.1"/>
    </source>
</evidence>
<evidence type="ECO:0000256" key="4">
    <source>
        <dbReference type="ARBA" id="ARBA00023163"/>
    </source>
</evidence>
<protein>
    <submittedName>
        <fullName evidence="6">Uncharacterized protein</fullName>
    </submittedName>
</protein>
<reference evidence="6" key="1">
    <citation type="submission" date="2021-01" db="EMBL/GenBank/DDBJ databases">
        <authorList>
            <person name="Corre E."/>
            <person name="Pelletier E."/>
            <person name="Niang G."/>
            <person name="Scheremetjew M."/>
            <person name="Finn R."/>
            <person name="Kale V."/>
            <person name="Holt S."/>
            <person name="Cochrane G."/>
            <person name="Meng A."/>
            <person name="Brown T."/>
            <person name="Cohen L."/>
        </authorList>
    </citation>
    <scope>NUCLEOTIDE SEQUENCE</scope>
    <source>
        <strain evidence="6">CCCM811</strain>
    </source>
</reference>
<gene>
    <name evidence="6" type="ORF">LGLO00237_LOCUS3566</name>
    <name evidence="7" type="ORF">LGLO00237_LOCUS3567</name>
</gene>
<accession>A0A6V3JCW9</accession>
<dbReference type="GO" id="GO:0000428">
    <property type="term" value="C:DNA-directed RNA polymerase complex"/>
    <property type="evidence" value="ECO:0007669"/>
    <property type="project" value="UniProtKB-KW"/>
</dbReference>
<name>A0A6V3JCW9_9EUKA</name>
<dbReference type="InterPro" id="IPR009668">
    <property type="entry name" value="RNA_pol-assoc_fac_A49-like"/>
</dbReference>
<dbReference type="AlphaFoldDB" id="A0A6V3JCW9"/>
<keyword evidence="3" id="KW-0240">DNA-directed RNA polymerase</keyword>
<evidence type="ECO:0000256" key="5">
    <source>
        <dbReference type="ARBA" id="ARBA00023242"/>
    </source>
</evidence>
<comment type="subcellular location">
    <subcellularLocation>
        <location evidence="1">Nucleus</location>
        <location evidence="1">Nucleolus</location>
    </subcellularLocation>
</comment>
<dbReference type="GO" id="GO:0006351">
    <property type="term" value="P:DNA-templated transcription"/>
    <property type="evidence" value="ECO:0007669"/>
    <property type="project" value="InterPro"/>
</dbReference>
<sequence>MMDLNLAFRAADDEKDAPLLCTFPGGIDKAVKKNLKFDILEHRDKKKRKRLEARGGRVTYTGKNFGDANKSKNLSKWAMAVFDPVSKEVRMVPIDHIYEMTQSVGNVKDDVKESLQTPEAQQLQRQALVDSFASSKRKRKFNSALKARIKLDSEVGVDALDNAISNLEDKLTAEEDLPDAHEVIRDLLPKHDETTSVVDAIYPVDGLLGKEELSALNPTIIKKGLKRPWLVVQELITKAEAIKDKKPRKLRLRLCLYLHYLLLFQGLPGKGKTRFMDRIEAPPAIASQLLDLFTNEVKFHQRVNRDESRQQQYCLADEIFFLLLSKCADDVKP</sequence>
<dbReference type="EMBL" id="HBIV01005032">
    <property type="protein sequence ID" value="CAE0649277.1"/>
    <property type="molecule type" value="Transcribed_RNA"/>
</dbReference>
<evidence type="ECO:0000256" key="3">
    <source>
        <dbReference type="ARBA" id="ARBA00022478"/>
    </source>
</evidence>
<dbReference type="EMBL" id="HBIV01005031">
    <property type="protein sequence ID" value="CAE0649276.1"/>
    <property type="molecule type" value="Transcribed_RNA"/>
</dbReference>
<keyword evidence="4" id="KW-0804">Transcription</keyword>
<keyword evidence="5" id="KW-0539">Nucleus</keyword>
<organism evidence="6">
    <name type="scientific">Lotharella globosa</name>
    <dbReference type="NCBI Taxonomy" id="91324"/>
    <lineage>
        <taxon>Eukaryota</taxon>
        <taxon>Sar</taxon>
        <taxon>Rhizaria</taxon>
        <taxon>Cercozoa</taxon>
        <taxon>Chlorarachniophyceae</taxon>
        <taxon>Lotharella</taxon>
    </lineage>
</organism>